<proteinExistence type="predicted"/>
<dbReference type="AlphaFoldDB" id="A0A1F8EC10"/>
<evidence type="ECO:0000313" key="3">
    <source>
        <dbReference type="Proteomes" id="UP000176893"/>
    </source>
</evidence>
<accession>A0A1F8EC10</accession>
<feature type="transmembrane region" description="Helical" evidence="1">
    <location>
        <begin position="6"/>
        <end position="23"/>
    </location>
</feature>
<evidence type="ECO:0000256" key="1">
    <source>
        <dbReference type="SAM" id="Phobius"/>
    </source>
</evidence>
<gene>
    <name evidence="2" type="ORF">A2649_03250</name>
</gene>
<keyword evidence="1" id="KW-1133">Transmembrane helix</keyword>
<keyword evidence="1" id="KW-0812">Transmembrane</keyword>
<organism evidence="2 3">
    <name type="scientific">Candidatus Yanofskybacteria bacterium RIFCSPHIGHO2_01_FULL_41_26</name>
    <dbReference type="NCBI Taxonomy" id="1802661"/>
    <lineage>
        <taxon>Bacteria</taxon>
        <taxon>Candidatus Yanofskyibacteriota</taxon>
    </lineage>
</organism>
<name>A0A1F8EC10_9BACT</name>
<evidence type="ECO:0000313" key="2">
    <source>
        <dbReference type="EMBL" id="OGM98280.1"/>
    </source>
</evidence>
<keyword evidence="1" id="KW-0472">Membrane</keyword>
<comment type="caution">
    <text evidence="2">The sequence shown here is derived from an EMBL/GenBank/DDBJ whole genome shotgun (WGS) entry which is preliminary data.</text>
</comment>
<dbReference type="EMBL" id="MGJB01000017">
    <property type="protein sequence ID" value="OGM98280.1"/>
    <property type="molecule type" value="Genomic_DNA"/>
</dbReference>
<sequence>MNVIYVVVSVLIALGVILIRWSIKKNKLTKEQSKEGLRFLREFTEHGSKITSWFKEHVDELQRWPVETLNQRELIGMIREDQELYDRIIKIYPDYECMPPTELHQYLIEIAQGKHKSIH</sequence>
<reference evidence="2 3" key="1">
    <citation type="journal article" date="2016" name="Nat. Commun.">
        <title>Thousands of microbial genomes shed light on interconnected biogeochemical processes in an aquifer system.</title>
        <authorList>
            <person name="Anantharaman K."/>
            <person name="Brown C.T."/>
            <person name="Hug L.A."/>
            <person name="Sharon I."/>
            <person name="Castelle C.J."/>
            <person name="Probst A.J."/>
            <person name="Thomas B.C."/>
            <person name="Singh A."/>
            <person name="Wilkins M.J."/>
            <person name="Karaoz U."/>
            <person name="Brodie E.L."/>
            <person name="Williams K.H."/>
            <person name="Hubbard S.S."/>
            <person name="Banfield J.F."/>
        </authorList>
    </citation>
    <scope>NUCLEOTIDE SEQUENCE [LARGE SCALE GENOMIC DNA]</scope>
</reference>
<protein>
    <submittedName>
        <fullName evidence="2">Uncharacterized protein</fullName>
    </submittedName>
</protein>
<dbReference type="Proteomes" id="UP000176893">
    <property type="component" value="Unassembled WGS sequence"/>
</dbReference>